<dbReference type="Proteomes" id="UP001268864">
    <property type="component" value="Unassembled WGS sequence"/>
</dbReference>
<proteinExistence type="predicted"/>
<dbReference type="EMBL" id="JAMQOS010000005">
    <property type="protein sequence ID" value="MDS0283561.1"/>
    <property type="molecule type" value="Genomic_DNA"/>
</dbReference>
<name>A0ABU2FS19_9EURY</name>
<feature type="transmembrane region" description="Helical" evidence="1">
    <location>
        <begin position="64"/>
        <end position="83"/>
    </location>
</feature>
<comment type="caution">
    <text evidence="2">The sequence shown here is derived from an EMBL/GenBank/DDBJ whole genome shotgun (WGS) entry which is preliminary data.</text>
</comment>
<keyword evidence="1" id="KW-0472">Membrane</keyword>
<feature type="transmembrane region" description="Helical" evidence="1">
    <location>
        <begin position="174"/>
        <end position="190"/>
    </location>
</feature>
<dbReference type="RefSeq" id="WP_310901392.1">
    <property type="nucleotide sequence ID" value="NZ_JAMQOS010000005.1"/>
</dbReference>
<evidence type="ECO:0000313" key="3">
    <source>
        <dbReference type="Proteomes" id="UP001268864"/>
    </source>
</evidence>
<feature type="transmembrane region" description="Helical" evidence="1">
    <location>
        <begin position="89"/>
        <end position="108"/>
    </location>
</feature>
<evidence type="ECO:0000313" key="2">
    <source>
        <dbReference type="EMBL" id="MDS0283561.1"/>
    </source>
</evidence>
<reference evidence="2 3" key="1">
    <citation type="submission" date="2022-06" db="EMBL/GenBank/DDBJ databases">
        <title>Halomicroarcula sp. a new haloarchaeum isolate from saline soil.</title>
        <authorList>
            <person name="Strakova D."/>
            <person name="Galisteo C."/>
            <person name="Sanchez-Porro C."/>
            <person name="Ventosa A."/>
        </authorList>
    </citation>
    <scope>NUCLEOTIDE SEQUENCE [LARGE SCALE GENOMIC DNA]</scope>
    <source>
        <strain evidence="2 3">S3CR25-11</strain>
    </source>
</reference>
<evidence type="ECO:0008006" key="4">
    <source>
        <dbReference type="Google" id="ProtNLM"/>
    </source>
</evidence>
<feature type="transmembrane region" description="Helical" evidence="1">
    <location>
        <begin position="150"/>
        <end position="168"/>
    </location>
</feature>
<accession>A0ABU2FS19</accession>
<organism evidence="2 3">
    <name type="scientific">Haloarcula onubensis</name>
    <dbReference type="NCBI Taxonomy" id="2950539"/>
    <lineage>
        <taxon>Archaea</taxon>
        <taxon>Methanobacteriati</taxon>
        <taxon>Methanobacteriota</taxon>
        <taxon>Stenosarchaea group</taxon>
        <taxon>Halobacteria</taxon>
        <taxon>Halobacteriales</taxon>
        <taxon>Haloarculaceae</taxon>
        <taxon>Haloarcula</taxon>
    </lineage>
</organism>
<feature type="transmembrane region" description="Helical" evidence="1">
    <location>
        <begin position="7"/>
        <end position="26"/>
    </location>
</feature>
<evidence type="ECO:0000256" key="1">
    <source>
        <dbReference type="SAM" id="Phobius"/>
    </source>
</evidence>
<gene>
    <name evidence="2" type="ORF">NDI86_15650</name>
</gene>
<protein>
    <recommendedName>
        <fullName evidence="4">PH domain-containing protein</fullName>
    </recommendedName>
</protein>
<keyword evidence="1" id="KW-1133">Transmembrane helix</keyword>
<keyword evidence="3" id="KW-1185">Reference proteome</keyword>
<keyword evidence="1" id="KW-0812">Transmembrane</keyword>
<sequence>MHGNPPAALGSGAYVAGVAGAAALVAGRPLAAGAAVAVAGLCLGIVAGGLAVTRTRLLARRVASRATGLAVLALGLWVTWTGVQSGAGTRYQFTIGSVFLAVVGWAVMVRGDGAAGVADGDGRSETLAVLPWTTDGRGVTDARRRQLERLVDVAALVVVTGLFVRAAVLSDPSSWLFGGLFLAVFLPGARSRVRLTDAGLVTTRYVCWRVPFDLTQTPWTRVYGYEATDDRVTIATEFGPDLVYDRARIDDSERVVGVLDERVPRL</sequence>
<feature type="transmembrane region" description="Helical" evidence="1">
    <location>
        <begin position="32"/>
        <end position="52"/>
    </location>
</feature>